<protein>
    <submittedName>
        <fullName evidence="1">Uncharacterized protein</fullName>
    </submittedName>
</protein>
<dbReference type="AlphaFoldDB" id="A0A3M5UK39"/>
<sequence length="123" mass="14417">MRLQYRPVIDMNALLPKPMIDTCRFQHLLRQAFSVRWLYSQQTVQFLSMKALLNIQISKRLTDLRGAGLMDIIIIFPFNSAVRSGVTQGRDNQRFRPQRMNIDIAGLSQIRADLDQRVVWRDL</sequence>
<organism evidence="1 2">
    <name type="scientific">Pseudomonas syringae pv. avii</name>
    <dbReference type="NCBI Taxonomy" id="663959"/>
    <lineage>
        <taxon>Bacteria</taxon>
        <taxon>Pseudomonadati</taxon>
        <taxon>Pseudomonadota</taxon>
        <taxon>Gammaproteobacteria</taxon>
        <taxon>Pseudomonadales</taxon>
        <taxon>Pseudomonadaceae</taxon>
        <taxon>Pseudomonas</taxon>
        <taxon>Pseudomonas syringae</taxon>
    </lineage>
</organism>
<evidence type="ECO:0000313" key="2">
    <source>
        <dbReference type="Proteomes" id="UP000280395"/>
    </source>
</evidence>
<proteinExistence type="predicted"/>
<reference evidence="1 2" key="1">
    <citation type="submission" date="2018-08" db="EMBL/GenBank/DDBJ databases">
        <title>Recombination of ecologically and evolutionarily significant loci maintains genetic cohesion in the Pseudomonas syringae species complex.</title>
        <authorList>
            <person name="Dillon M."/>
            <person name="Thakur S."/>
            <person name="Almeida R.N.D."/>
            <person name="Weir B.S."/>
            <person name="Guttman D.S."/>
        </authorList>
    </citation>
    <scope>NUCLEOTIDE SEQUENCE [LARGE SCALE GENOMIC DNA]</scope>
    <source>
        <strain evidence="1 2">ICMP 14479</strain>
    </source>
</reference>
<accession>A0A3M5UK39</accession>
<dbReference type="Proteomes" id="UP000280395">
    <property type="component" value="Unassembled WGS sequence"/>
</dbReference>
<evidence type="ECO:0000313" key="1">
    <source>
        <dbReference type="EMBL" id="RMU46082.1"/>
    </source>
</evidence>
<comment type="caution">
    <text evidence="1">The sequence shown here is derived from an EMBL/GenBank/DDBJ whole genome shotgun (WGS) entry which is preliminary data.</text>
</comment>
<name>A0A3M5UK39_PSESX</name>
<dbReference type="EMBL" id="RBUA01001298">
    <property type="protein sequence ID" value="RMU46082.1"/>
    <property type="molecule type" value="Genomic_DNA"/>
</dbReference>
<gene>
    <name evidence="1" type="ORF">ALP29_200298</name>
</gene>